<evidence type="ECO:0000313" key="2">
    <source>
        <dbReference type="Proteomes" id="UP001229952"/>
    </source>
</evidence>
<name>A0ABY9I057_9ACTN</name>
<dbReference type="RefSeq" id="WP_306086454.1">
    <property type="nucleotide sequence ID" value="NZ_CP120992.1"/>
</dbReference>
<protein>
    <submittedName>
        <fullName evidence="1">Uncharacterized protein</fullName>
    </submittedName>
</protein>
<dbReference type="SUPFAM" id="SSF89372">
    <property type="entry name" value="Fucose-specific lectin"/>
    <property type="match status" value="1"/>
</dbReference>
<keyword evidence="2" id="KW-1185">Reference proteome</keyword>
<proteinExistence type="predicted"/>
<organism evidence="1 2">
    <name type="scientific">Streptomyces laculatispora</name>
    <dbReference type="NCBI Taxonomy" id="887464"/>
    <lineage>
        <taxon>Bacteria</taxon>
        <taxon>Bacillati</taxon>
        <taxon>Actinomycetota</taxon>
        <taxon>Actinomycetes</taxon>
        <taxon>Kitasatosporales</taxon>
        <taxon>Streptomycetaceae</taxon>
        <taxon>Streptomyces</taxon>
    </lineage>
</organism>
<gene>
    <name evidence="1" type="ORF">P8A22_07920</name>
</gene>
<dbReference type="EMBL" id="CP120992">
    <property type="protein sequence ID" value="WLQ39941.1"/>
    <property type="molecule type" value="Genomic_DNA"/>
</dbReference>
<accession>A0ABY9I057</accession>
<sequence length="360" mass="38241">MLGQDARATSKVAPEAQALRGIWLTRGKDGRITAYAPGEGGLRRWTEKRPGGPEWDASDVVPLPELTHLSVAQNAEAYVHFAGRRERPAADGDGVTVDIVHAIQYQTGRPVSAWNSLGNPHKEPDVGSRFGAPVVVVNGAGEVNIAVRNGRGGMMVRRERKDGKWRGWEDLRCTRIKEVPAVAVLSTGCIEIFAVTNKETLHWEQEKPGGGWGDVRRSPAVVRPGSLAVLETSAGRATYYWTDPESGVVAYRAGVGPMSLGGVPGTGAHAAIRTVLDGFDCTVLAHRGANGAAAVGVGMTENEANGVWWSDTGAPCVNTPVLTHDALGRVVMAVVGEDGTPRVARQTDGPGLSLDEWRVL</sequence>
<evidence type="ECO:0000313" key="1">
    <source>
        <dbReference type="EMBL" id="WLQ39941.1"/>
    </source>
</evidence>
<dbReference type="Proteomes" id="UP001229952">
    <property type="component" value="Chromosome"/>
</dbReference>
<reference evidence="1 2" key="1">
    <citation type="submission" date="2023-03" db="EMBL/GenBank/DDBJ databases">
        <title>Isolation and description of six Streptomyces strains from soil environments, able to metabolize different microbial glucans.</title>
        <authorList>
            <person name="Widen T."/>
            <person name="Larsbrink J."/>
        </authorList>
    </citation>
    <scope>NUCLEOTIDE SEQUENCE [LARGE SCALE GENOMIC DNA]</scope>
    <source>
        <strain evidence="1 2">Mut2</strain>
    </source>
</reference>